<dbReference type="EMBL" id="CAMGYJ010000005">
    <property type="protein sequence ID" value="CAI0417558.1"/>
    <property type="molecule type" value="Genomic_DNA"/>
</dbReference>
<evidence type="ECO:0000313" key="2">
    <source>
        <dbReference type="Proteomes" id="UP001154282"/>
    </source>
</evidence>
<gene>
    <name evidence="1" type="ORF">LITE_LOCUS17350</name>
</gene>
<organism evidence="1 2">
    <name type="scientific">Linum tenue</name>
    <dbReference type="NCBI Taxonomy" id="586396"/>
    <lineage>
        <taxon>Eukaryota</taxon>
        <taxon>Viridiplantae</taxon>
        <taxon>Streptophyta</taxon>
        <taxon>Embryophyta</taxon>
        <taxon>Tracheophyta</taxon>
        <taxon>Spermatophyta</taxon>
        <taxon>Magnoliopsida</taxon>
        <taxon>eudicotyledons</taxon>
        <taxon>Gunneridae</taxon>
        <taxon>Pentapetalae</taxon>
        <taxon>rosids</taxon>
        <taxon>fabids</taxon>
        <taxon>Malpighiales</taxon>
        <taxon>Linaceae</taxon>
        <taxon>Linum</taxon>
    </lineage>
</organism>
<evidence type="ECO:0000313" key="1">
    <source>
        <dbReference type="EMBL" id="CAI0417558.1"/>
    </source>
</evidence>
<keyword evidence="2" id="KW-1185">Reference proteome</keyword>
<dbReference type="Proteomes" id="UP001154282">
    <property type="component" value="Unassembled WGS sequence"/>
</dbReference>
<protein>
    <submittedName>
        <fullName evidence="1">Uncharacterized protein</fullName>
    </submittedName>
</protein>
<dbReference type="AlphaFoldDB" id="A0AAV0K711"/>
<proteinExistence type="predicted"/>
<reference evidence="1" key="1">
    <citation type="submission" date="2022-08" db="EMBL/GenBank/DDBJ databases">
        <authorList>
            <person name="Gutierrez-Valencia J."/>
        </authorList>
    </citation>
    <scope>NUCLEOTIDE SEQUENCE</scope>
</reference>
<comment type="caution">
    <text evidence="1">The sequence shown here is derived from an EMBL/GenBank/DDBJ whole genome shotgun (WGS) entry which is preliminary data.</text>
</comment>
<sequence length="20" mass="2393">MWLLGADWYTMSPCHCMFSI</sequence>
<name>A0AAV0K711_9ROSI</name>
<accession>A0AAV0K711</accession>